<dbReference type="PANTHER" id="PTHR44998">
    <property type="match status" value="1"/>
</dbReference>
<name>A0ABV6S3N6_9GAMM</name>
<dbReference type="RefSeq" id="WP_386677028.1">
    <property type="nucleotide sequence ID" value="NZ_JBHLTG010000017.1"/>
</dbReference>
<dbReference type="Proteomes" id="UP001589896">
    <property type="component" value="Unassembled WGS sequence"/>
</dbReference>
<feature type="compositionally biased region" description="Low complexity" evidence="1">
    <location>
        <begin position="256"/>
        <end position="268"/>
    </location>
</feature>
<evidence type="ECO:0000313" key="3">
    <source>
        <dbReference type="Proteomes" id="UP001589896"/>
    </source>
</evidence>
<dbReference type="InterPro" id="IPR019734">
    <property type="entry name" value="TPR_rpt"/>
</dbReference>
<dbReference type="InterPro" id="IPR011990">
    <property type="entry name" value="TPR-like_helical_dom_sf"/>
</dbReference>
<gene>
    <name evidence="2" type="ORF">ACFFGH_33295</name>
</gene>
<reference evidence="2 3" key="1">
    <citation type="submission" date="2024-09" db="EMBL/GenBank/DDBJ databases">
        <authorList>
            <person name="Sun Q."/>
            <person name="Mori K."/>
        </authorList>
    </citation>
    <scope>NUCLEOTIDE SEQUENCE [LARGE SCALE GENOMIC DNA]</scope>
    <source>
        <strain evidence="2 3">KCTC 23076</strain>
    </source>
</reference>
<dbReference type="Pfam" id="PF13432">
    <property type="entry name" value="TPR_16"/>
    <property type="match status" value="2"/>
</dbReference>
<organism evidence="2 3">
    <name type="scientific">Lysobacter korlensis</name>
    <dbReference type="NCBI Taxonomy" id="553636"/>
    <lineage>
        <taxon>Bacteria</taxon>
        <taxon>Pseudomonadati</taxon>
        <taxon>Pseudomonadota</taxon>
        <taxon>Gammaproteobacteria</taxon>
        <taxon>Lysobacterales</taxon>
        <taxon>Lysobacteraceae</taxon>
        <taxon>Lysobacter</taxon>
    </lineage>
</organism>
<dbReference type="Gene3D" id="1.25.40.10">
    <property type="entry name" value="Tetratricopeptide repeat domain"/>
    <property type="match status" value="2"/>
</dbReference>
<feature type="compositionally biased region" description="Polar residues" evidence="1">
    <location>
        <begin position="42"/>
        <end position="51"/>
    </location>
</feature>
<dbReference type="SMART" id="SM00028">
    <property type="entry name" value="TPR"/>
    <property type="match status" value="4"/>
</dbReference>
<dbReference type="EMBL" id="JBHLTG010000017">
    <property type="protein sequence ID" value="MFC0682733.1"/>
    <property type="molecule type" value="Genomic_DNA"/>
</dbReference>
<feature type="region of interest" description="Disordered" evidence="1">
    <location>
        <begin position="14"/>
        <end position="79"/>
    </location>
</feature>
<evidence type="ECO:0000313" key="2">
    <source>
        <dbReference type="EMBL" id="MFC0682733.1"/>
    </source>
</evidence>
<comment type="caution">
    <text evidence="2">The sequence shown here is derived from an EMBL/GenBank/DDBJ whole genome shotgun (WGS) entry which is preliminary data.</text>
</comment>
<proteinExistence type="predicted"/>
<feature type="compositionally biased region" description="Low complexity" evidence="1">
    <location>
        <begin position="233"/>
        <end position="244"/>
    </location>
</feature>
<feature type="compositionally biased region" description="Low complexity" evidence="1">
    <location>
        <begin position="398"/>
        <end position="416"/>
    </location>
</feature>
<accession>A0ABV6S3N6</accession>
<protein>
    <submittedName>
        <fullName evidence="2">Tetratricopeptide repeat protein</fullName>
    </submittedName>
</protein>
<feature type="region of interest" description="Disordered" evidence="1">
    <location>
        <begin position="430"/>
        <end position="457"/>
    </location>
</feature>
<evidence type="ECO:0000256" key="1">
    <source>
        <dbReference type="SAM" id="MobiDB-lite"/>
    </source>
</evidence>
<feature type="region of interest" description="Disordered" evidence="1">
    <location>
        <begin position="197"/>
        <end position="284"/>
    </location>
</feature>
<feature type="compositionally biased region" description="Basic and acidic residues" evidence="1">
    <location>
        <begin position="54"/>
        <end position="68"/>
    </location>
</feature>
<feature type="region of interest" description="Disordered" evidence="1">
    <location>
        <begin position="386"/>
        <end position="416"/>
    </location>
</feature>
<keyword evidence="3" id="KW-1185">Reference proteome</keyword>
<dbReference type="PANTHER" id="PTHR44998:SF1">
    <property type="entry name" value="UDP-N-ACETYLGLUCOSAMINE--PEPTIDE N-ACETYLGLUCOSAMINYLTRANSFERASE 110 KDA SUBUNIT"/>
    <property type="match status" value="1"/>
</dbReference>
<dbReference type="SUPFAM" id="SSF48452">
    <property type="entry name" value="TPR-like"/>
    <property type="match status" value="1"/>
</dbReference>
<sequence>MSILLEALKKAEARKREAAATASAPRDAVRPSAAGVIALAEKTSSSRTSESPDADDRATEAMRDDAREPGVATQPAGGTGFGSLPELLSLSALDSAQTPAAAPAFAPMSLDSALGLAPADDASPLAVRVTHAAPGAFTSLSLEPLALAPMEAESAVDATVAGSSAEAMERIANDSTSSAVDEVHAAALARDGSACPLPAAEAPSTPTVDAPVVDALPSPASRTLEAPTPAEPAPSIAAAPVTAAGSMANPTPSAPAPVAEAPGAVAEPVSPPPSASPQVAAAPANAPAASTAPVTAPDAAAAAAAAKAKTAKPTKLALPQIPRRIAYAAMAVAVAGALGGGAYWLHLMGVPPFGTTPSMVAVVPPPSSMPAGPAAPTLEVAVDGTPATAPGMPVSAEPSPTTPAADIAPPAPQASPAMPTVAPVLVAPAPQAAPNLPTSGTLDAPEQSRPARSALETPVDELDLRPEPLRVQRRNSPSHLLAGYAALQAGRIDDAEASYRAALSAQPGELDALLGLAVIAETRGDTANAEQLYRRVLAQQPEHPQAVAGLLAVSGSTHADDETSLRQTLSANPDAASLHAALGARMAAQGRWADAQSAYFEAHSREPGNADHVYNLAVALDQLQQPRLAADHYRRALGMGDGAARFDRNAASARLDALTIAGAHAP</sequence>